<reference evidence="1" key="1">
    <citation type="submission" date="2023-07" db="EMBL/GenBank/DDBJ databases">
        <authorList>
            <person name="Aktuganov G."/>
            <person name="Boyko T."/>
            <person name="Delegan Y."/>
            <person name="Galimzianova N."/>
            <person name="Gilvanova E."/>
            <person name="Korobov V."/>
            <person name="Kuzmina L."/>
            <person name="Melentiev A."/>
            <person name="Milman P."/>
            <person name="Ryabova A."/>
            <person name="Stupak E."/>
            <person name="Yasakov T."/>
            <person name="Zharikova N."/>
            <person name="Zhurenko E."/>
        </authorList>
    </citation>
    <scope>NUCLEOTIDE SEQUENCE</scope>
    <source>
        <strain evidence="1">IB-739</strain>
    </source>
</reference>
<evidence type="ECO:0000313" key="1">
    <source>
        <dbReference type="EMBL" id="MDO3676865.1"/>
    </source>
</evidence>
<dbReference type="RefSeq" id="WP_127489852.1">
    <property type="nucleotide sequence ID" value="NZ_JARLKN010000053.1"/>
</dbReference>
<proteinExistence type="predicted"/>
<dbReference type="EMBL" id="JAUMKJ010000007">
    <property type="protein sequence ID" value="MDO3676865.1"/>
    <property type="molecule type" value="Genomic_DNA"/>
</dbReference>
<name>A0ABT8V987_9BACL</name>
<gene>
    <name evidence="1" type="ORF">Q3C12_07605</name>
</gene>
<protein>
    <submittedName>
        <fullName evidence="1">Uncharacterized protein</fullName>
    </submittedName>
</protein>
<comment type="caution">
    <text evidence="1">The sequence shown here is derived from an EMBL/GenBank/DDBJ whole genome shotgun (WGS) entry which is preliminary data.</text>
</comment>
<accession>A0ABT8V987</accession>
<dbReference type="Proteomes" id="UP001168883">
    <property type="component" value="Unassembled WGS sequence"/>
</dbReference>
<keyword evidence="2" id="KW-1185">Reference proteome</keyword>
<sequence>MEKQEAASLTETHIIDGHTVEIRRNGGKEELWIDGIRRKFFLYDDGYNLFDDAYAPPQKTLLKAVEAYLRNA</sequence>
<organism evidence="1 2">
    <name type="scientific">Paenibacillus ehimensis</name>
    <dbReference type="NCBI Taxonomy" id="79264"/>
    <lineage>
        <taxon>Bacteria</taxon>
        <taxon>Bacillati</taxon>
        <taxon>Bacillota</taxon>
        <taxon>Bacilli</taxon>
        <taxon>Bacillales</taxon>
        <taxon>Paenibacillaceae</taxon>
        <taxon>Paenibacillus</taxon>
    </lineage>
</organism>
<evidence type="ECO:0000313" key="2">
    <source>
        <dbReference type="Proteomes" id="UP001168883"/>
    </source>
</evidence>